<feature type="region of interest" description="Disordered" evidence="2">
    <location>
        <begin position="36"/>
        <end position="57"/>
    </location>
</feature>
<dbReference type="InterPro" id="IPR044626">
    <property type="entry name" value="AOR-like"/>
</dbReference>
<keyword evidence="5" id="KW-1185">Reference proteome</keyword>
<dbReference type="Pfam" id="PF08240">
    <property type="entry name" value="ADH_N"/>
    <property type="match status" value="1"/>
</dbReference>
<dbReference type="InterPro" id="IPR011032">
    <property type="entry name" value="GroES-like_sf"/>
</dbReference>
<dbReference type="GO" id="GO:0016628">
    <property type="term" value="F:oxidoreductase activity, acting on the CH-CH group of donors, NAD or NADP as acceptor"/>
    <property type="evidence" value="ECO:0007669"/>
    <property type="project" value="InterPro"/>
</dbReference>
<feature type="compositionally biased region" description="Polar residues" evidence="2">
    <location>
        <begin position="36"/>
        <end position="54"/>
    </location>
</feature>
<reference evidence="4" key="1">
    <citation type="submission" date="2022-11" db="EMBL/GenBank/DDBJ databases">
        <authorList>
            <person name="Morgan W.R."/>
            <person name="Tartar A."/>
        </authorList>
    </citation>
    <scope>NUCLEOTIDE SEQUENCE</scope>
    <source>
        <strain evidence="4">ARSEF 373</strain>
    </source>
</reference>
<sequence>MVVPSTRVIRSSHARTRTLIYQCCCGRPAHSSLSLPNPLRTHSSVQSNSTTPPTIESVPGTATHLYYDKFGRAADVLKLGKLAVPMPTNHQVLIQVHAVSIYALDCKRRNGDTKQLFSETLPIRVGYECSGVVVGEEVTQWRVGQEVIACVNPTDYAATRTYIAVDDDSVALKPSALSHRDAAAIPMASVTAYQVLKRLNLKPGGSIVIAGSAGGHVFQAGRIVTTASVGVKTTLLQSIGVVDHIINYREAAWETKYMGDKFERPTA</sequence>
<dbReference type="SUPFAM" id="SSF50129">
    <property type="entry name" value="GroES-like"/>
    <property type="match status" value="1"/>
</dbReference>
<accession>A0AAV2YK72</accession>
<comment type="caution">
    <text evidence="4">The sequence shown here is derived from an EMBL/GenBank/DDBJ whole genome shotgun (WGS) entry which is preliminary data.</text>
</comment>
<dbReference type="Proteomes" id="UP001146120">
    <property type="component" value="Unassembled WGS sequence"/>
</dbReference>
<proteinExistence type="predicted"/>
<organism evidence="4 5">
    <name type="scientific">Lagenidium giganteum</name>
    <dbReference type="NCBI Taxonomy" id="4803"/>
    <lineage>
        <taxon>Eukaryota</taxon>
        <taxon>Sar</taxon>
        <taxon>Stramenopiles</taxon>
        <taxon>Oomycota</taxon>
        <taxon>Peronosporomycetes</taxon>
        <taxon>Pythiales</taxon>
        <taxon>Pythiaceae</taxon>
    </lineage>
</organism>
<protein>
    <recommendedName>
        <fullName evidence="3">Alcohol dehydrogenase-like N-terminal domain-containing protein</fullName>
    </recommendedName>
</protein>
<gene>
    <name evidence="4" type="ORF">N0F65_007373</name>
</gene>
<evidence type="ECO:0000313" key="5">
    <source>
        <dbReference type="Proteomes" id="UP001146120"/>
    </source>
</evidence>
<evidence type="ECO:0000313" key="4">
    <source>
        <dbReference type="EMBL" id="DAZ93747.1"/>
    </source>
</evidence>
<name>A0AAV2YK72_9STRA</name>
<dbReference type="InterPro" id="IPR013154">
    <property type="entry name" value="ADH-like_N"/>
</dbReference>
<evidence type="ECO:0000256" key="2">
    <source>
        <dbReference type="SAM" id="MobiDB-lite"/>
    </source>
</evidence>
<reference evidence="4" key="2">
    <citation type="journal article" date="2023" name="Microbiol Resour">
        <title>Decontamination and Annotation of the Draft Genome Sequence of the Oomycete Lagenidium giganteum ARSEF 373.</title>
        <authorList>
            <person name="Morgan W.R."/>
            <person name="Tartar A."/>
        </authorList>
    </citation>
    <scope>NUCLEOTIDE SEQUENCE</scope>
    <source>
        <strain evidence="4">ARSEF 373</strain>
    </source>
</reference>
<dbReference type="AlphaFoldDB" id="A0AAV2YK72"/>
<keyword evidence="1" id="KW-0560">Oxidoreductase</keyword>
<dbReference type="Gene3D" id="3.90.180.10">
    <property type="entry name" value="Medium-chain alcohol dehydrogenases, catalytic domain"/>
    <property type="match status" value="1"/>
</dbReference>
<feature type="domain" description="Alcohol dehydrogenase-like N-terminal" evidence="3">
    <location>
        <begin position="89"/>
        <end position="150"/>
    </location>
</feature>
<dbReference type="EMBL" id="DAKRPA010000295">
    <property type="protein sequence ID" value="DAZ93747.1"/>
    <property type="molecule type" value="Genomic_DNA"/>
</dbReference>
<dbReference type="PANTHER" id="PTHR44573">
    <property type="entry name" value="NADPH-DEPENDENT ALKENAL/ONE OXIDOREDUCTASE, CHLOROPLASTIC"/>
    <property type="match status" value="1"/>
</dbReference>
<evidence type="ECO:0000256" key="1">
    <source>
        <dbReference type="ARBA" id="ARBA00023002"/>
    </source>
</evidence>
<evidence type="ECO:0000259" key="3">
    <source>
        <dbReference type="Pfam" id="PF08240"/>
    </source>
</evidence>
<dbReference type="PANTHER" id="PTHR44573:SF1">
    <property type="entry name" value="NADPH-DEPENDENT ALKENAL_ONE OXIDOREDUCTASE, CHLOROPLASTIC"/>
    <property type="match status" value="1"/>
</dbReference>
<dbReference type="Gene3D" id="3.40.50.720">
    <property type="entry name" value="NAD(P)-binding Rossmann-like Domain"/>
    <property type="match status" value="1"/>
</dbReference>